<dbReference type="KEGG" id="tet:TTHERM_01137220"/>
<dbReference type="InParanoid" id="Q235R5"/>
<proteinExistence type="predicted"/>
<dbReference type="EMBL" id="GG662756">
    <property type="protein sequence ID" value="EAR92291.1"/>
    <property type="molecule type" value="Genomic_DNA"/>
</dbReference>
<feature type="region of interest" description="Disordered" evidence="1">
    <location>
        <begin position="1"/>
        <end position="21"/>
    </location>
</feature>
<dbReference type="RefSeq" id="XP_001012536.1">
    <property type="nucleotide sequence ID" value="XM_001012536.1"/>
</dbReference>
<reference evidence="2" key="1">
    <citation type="submission" date="2008-09" db="EMBL/GenBank/DDBJ databases">
        <authorList>
            <person name="Eisen J.A."/>
            <person name="Wu M."/>
            <person name="Wu D."/>
            <person name="Nierman W.C."/>
            <person name="Orias E."/>
            <person name="Delcher A.L."/>
            <person name="Salzberg S.L."/>
        </authorList>
    </citation>
    <scope>NUCLEOTIDE SEQUENCE</scope>
    <source>
        <strain evidence="2">SB210</strain>
    </source>
</reference>
<gene>
    <name evidence="2" type="ORF">TTHERM_01137220</name>
</gene>
<reference evidence="2" key="2">
    <citation type="submission" date="2014-02" db="EMBL/GenBank/DDBJ databases">
        <title>Annotation update of Tetrahymena thermophila SB210.</title>
        <authorList>
            <person name="Bidwell S."/>
            <person name="Michalis H.M."/>
            <person name="Zafar N."/>
            <person name="Joardar V."/>
            <person name="Miao W."/>
            <person name="Russ C."/>
            <person name="Eisen J."/>
            <person name="Wu M."/>
            <person name="Wu D."/>
            <person name="Nierman W."/>
            <person name="Orias E."/>
            <person name="Delcher A."/>
            <person name="Salzberg S."/>
            <person name="Coyne R."/>
        </authorList>
    </citation>
    <scope>NUCLEOTIDE SEQUENCE</scope>
    <source>
        <strain evidence="2">SB210</strain>
    </source>
</reference>
<evidence type="ECO:0000313" key="2">
    <source>
        <dbReference type="EMBL" id="EAR92291.1"/>
    </source>
</evidence>
<accession>Q235R5</accession>
<sequence length="309" mass="35108">MLSKPKALPGQSPPKPHDKPNIIEPIIKRKSILAFCGRLKDLLKIGCFFLRITKLNDSRFKKIAVPSRTIREGSQFSTRDKNPQILDLLNIPPKPSPRQKIIEVKSPTKTSLFFLAKFEKIKRTMIIIKLRAKTKQAIIQQSKYQVISTQLSSKKGTQYLNVNIKKPETIKSKIEHQLLFEKRGRPHTPCPLVQPLAILVPIPAKNPAIINPAQLRLATIKSRESNIANEELKMGQNLNIKNKTEAVAKKPKRNVAFQQNCSIYRLNTENKMPEIPVTLPFIIRLKVVARLIKIPPIRANNKSTPQTID</sequence>
<organism evidence="2 3">
    <name type="scientific">Tetrahymena thermophila (strain SB210)</name>
    <dbReference type="NCBI Taxonomy" id="312017"/>
    <lineage>
        <taxon>Eukaryota</taxon>
        <taxon>Sar</taxon>
        <taxon>Alveolata</taxon>
        <taxon>Ciliophora</taxon>
        <taxon>Intramacronucleata</taxon>
        <taxon>Oligohymenophorea</taxon>
        <taxon>Hymenostomatida</taxon>
        <taxon>Tetrahymenina</taxon>
        <taxon>Tetrahymenidae</taxon>
        <taxon>Tetrahymena</taxon>
    </lineage>
</organism>
<evidence type="ECO:0000313" key="3">
    <source>
        <dbReference type="Proteomes" id="UP000009168"/>
    </source>
</evidence>
<protein>
    <submittedName>
        <fullName evidence="2">Uncharacterized protein</fullName>
    </submittedName>
</protein>
<evidence type="ECO:0000256" key="1">
    <source>
        <dbReference type="SAM" id="MobiDB-lite"/>
    </source>
</evidence>
<keyword evidence="3" id="KW-1185">Reference proteome</keyword>
<dbReference type="HOGENOM" id="CLU_901631_0_0_1"/>
<dbReference type="AlphaFoldDB" id="Q235R5"/>
<dbReference type="Proteomes" id="UP000009168">
    <property type="component" value="Unassembled WGS sequence"/>
</dbReference>
<dbReference type="GeneID" id="7845240"/>
<name>Q235R5_TETTS</name>